<keyword evidence="3 5" id="KW-1133">Transmembrane helix</keyword>
<evidence type="ECO:0000256" key="4">
    <source>
        <dbReference type="ARBA" id="ARBA00023136"/>
    </source>
</evidence>
<keyword evidence="7" id="KW-1185">Reference proteome</keyword>
<reference evidence="6" key="1">
    <citation type="submission" date="2024-01" db="EMBL/GenBank/DDBJ databases">
        <title>GRCr8: a new rat reference genome assembly contstructed from accurate long reads and long range scaffolding.</title>
        <authorList>
            <person name="Doris P.A."/>
            <person name="Kalbfleisch T."/>
            <person name="Li K."/>
            <person name="Howe K."/>
            <person name="Wood J."/>
        </authorList>
    </citation>
    <scope>NUCLEOTIDE SEQUENCE [LARGE SCALE GENOMIC DNA]</scope>
    <source>
        <strain evidence="6">Brown Norway</strain>
    </source>
</reference>
<dbReference type="InterPro" id="IPR051694">
    <property type="entry name" value="Immunoregulatory_rcpt-like"/>
</dbReference>
<dbReference type="GO" id="GO:0042288">
    <property type="term" value="F:MHC class I protein binding"/>
    <property type="evidence" value="ECO:0000318"/>
    <property type="project" value="GO_Central"/>
</dbReference>
<name>A0A0G2JW32_RAT</name>
<dbReference type="PANTHER" id="PTHR15549">
    <property type="entry name" value="PAIRED IMMUNOGLOBULIN-LIKE TYPE 2 RECEPTOR"/>
    <property type="match status" value="1"/>
</dbReference>
<dbReference type="InParanoid" id="A0A0G2JW32"/>
<dbReference type="GO" id="GO:0005886">
    <property type="term" value="C:plasma membrane"/>
    <property type="evidence" value="ECO:0007669"/>
    <property type="project" value="UniProtKB-ARBA"/>
</dbReference>
<evidence type="ECO:0000313" key="6">
    <source>
        <dbReference type="Ensembl" id="ENSRNOP00000069722.3"/>
    </source>
</evidence>
<dbReference type="Gene3D" id="2.60.40.10">
    <property type="entry name" value="Immunoglobulins"/>
    <property type="match status" value="1"/>
</dbReference>
<dbReference type="OMA" id="WEVKGIN"/>
<gene>
    <name evidence="8" type="primary">Pilrb1l4</name>
    <name evidence="8" type="synonym">LOC120095902</name>
    <name evidence="6" type="synonym">Pilrb1l1</name>
</gene>
<evidence type="ECO:0000256" key="5">
    <source>
        <dbReference type="SAM" id="Phobius"/>
    </source>
</evidence>
<evidence type="ECO:0000313" key="7">
    <source>
        <dbReference type="Proteomes" id="UP000002494"/>
    </source>
</evidence>
<dbReference type="Proteomes" id="UP000002494">
    <property type="component" value="Chromosome 12"/>
</dbReference>
<dbReference type="AGR" id="RGD:41111820"/>
<evidence type="ECO:0000313" key="8">
    <source>
        <dbReference type="RGD" id="41111820"/>
    </source>
</evidence>
<comment type="subcellular location">
    <subcellularLocation>
        <location evidence="1">Membrane</location>
        <topology evidence="1">Single-pass membrane protein</topology>
    </subcellularLocation>
</comment>
<reference evidence="6" key="3">
    <citation type="submission" date="2025-09" db="UniProtKB">
        <authorList>
            <consortium name="Ensembl"/>
        </authorList>
    </citation>
    <scope>IDENTIFICATION</scope>
    <source>
        <strain evidence="6">Brown Norway</strain>
    </source>
</reference>
<dbReference type="OrthoDB" id="6152887at2759"/>
<dbReference type="InterPro" id="IPR013783">
    <property type="entry name" value="Ig-like_fold"/>
</dbReference>
<protein>
    <submittedName>
        <fullName evidence="6">Uncharacterized protein</fullName>
    </submittedName>
</protein>
<proteinExistence type="predicted"/>
<evidence type="ECO:0000256" key="1">
    <source>
        <dbReference type="ARBA" id="ARBA00004167"/>
    </source>
</evidence>
<dbReference type="VEuPathDB" id="HostDB:ENSRNOG00000063284"/>
<reference evidence="6" key="2">
    <citation type="submission" date="2025-08" db="UniProtKB">
        <authorList>
            <consortium name="Ensembl"/>
        </authorList>
    </citation>
    <scope>IDENTIFICATION</scope>
    <source>
        <strain evidence="6">Brown Norway</strain>
    </source>
</reference>
<keyword evidence="4 5" id="KW-0472">Membrane</keyword>
<dbReference type="AlphaFoldDB" id="A0A0G2JW32"/>
<dbReference type="RGD" id="41111820">
    <property type="gene designation" value="Pilrb1l4"/>
</dbReference>
<dbReference type="SUPFAM" id="SSF48726">
    <property type="entry name" value="Immunoglobulin"/>
    <property type="match status" value="1"/>
</dbReference>
<dbReference type="Ensembl" id="ENSRNOT00000090081.3">
    <property type="protein sequence ID" value="ENSRNOP00000069722.3"/>
    <property type="gene ID" value="ENSRNOG00000082050.1"/>
</dbReference>
<evidence type="ECO:0000256" key="2">
    <source>
        <dbReference type="ARBA" id="ARBA00022692"/>
    </source>
</evidence>
<dbReference type="InterPro" id="IPR036179">
    <property type="entry name" value="Ig-like_dom_sf"/>
</dbReference>
<keyword evidence="2 5" id="KW-0812">Transmembrane</keyword>
<dbReference type="STRING" id="10116.ENSRNOP00000069722"/>
<accession>A0A0G2JW32</accession>
<sequence>MPAHCGFRFSLSFPGNSGGYTRKNYFGVNQPAVLSGVQGGSIEIPFSFYFPWKLAKDPQMSIAWRWKEVHGEFIYQSTLSFIHEHFKDRLILNWTQGQTFGVLRILNLKENDQATYFSQVCLQTTEGMKCWQSIPGTKLIVTHDLSTTMRTPSIITSADPTAGLENIRGQRNPSLLNLGGIIGMVVAKVVVIIPLYGWMISLWWKQRITYRPLVRHHLFILREQTFWCQDLSPASCGVEMQMDHYG</sequence>
<dbReference type="Bgee" id="ENSRNOG00000059625">
    <property type="expression patterns" value="Expressed in spleen and 6 other cell types or tissues"/>
</dbReference>
<dbReference type="GeneTree" id="ENSGT00390000008831"/>
<organism evidence="6 7">
    <name type="scientific">Rattus norvegicus</name>
    <name type="common">Rat</name>
    <dbReference type="NCBI Taxonomy" id="10116"/>
    <lineage>
        <taxon>Eukaryota</taxon>
        <taxon>Metazoa</taxon>
        <taxon>Chordata</taxon>
        <taxon>Craniata</taxon>
        <taxon>Vertebrata</taxon>
        <taxon>Euteleostomi</taxon>
        <taxon>Mammalia</taxon>
        <taxon>Eutheria</taxon>
        <taxon>Euarchontoglires</taxon>
        <taxon>Glires</taxon>
        <taxon>Rodentia</taxon>
        <taxon>Myomorpha</taxon>
        <taxon>Muroidea</taxon>
        <taxon>Muridae</taxon>
        <taxon>Murinae</taxon>
        <taxon>Rattus</taxon>
    </lineage>
</organism>
<dbReference type="PANTHER" id="PTHR15549:SF15">
    <property type="entry name" value="PAIRED IMMUNOGLOBULIN-LIKE TYPE 2 RECEPTOR BETA-RELATED"/>
    <property type="match status" value="1"/>
</dbReference>
<evidence type="ECO:0000256" key="3">
    <source>
        <dbReference type="ARBA" id="ARBA00022989"/>
    </source>
</evidence>
<feature type="transmembrane region" description="Helical" evidence="5">
    <location>
        <begin position="175"/>
        <end position="198"/>
    </location>
</feature>